<evidence type="ECO:0000313" key="2">
    <source>
        <dbReference type="Proteomes" id="UP000029867"/>
    </source>
</evidence>
<name>A0A099NSR2_PICKU</name>
<proteinExistence type="predicted"/>
<organism evidence="1 2">
    <name type="scientific">Pichia kudriavzevii</name>
    <name type="common">Yeast</name>
    <name type="synonym">Issatchenkia orientalis</name>
    <dbReference type="NCBI Taxonomy" id="4909"/>
    <lineage>
        <taxon>Eukaryota</taxon>
        <taxon>Fungi</taxon>
        <taxon>Dikarya</taxon>
        <taxon>Ascomycota</taxon>
        <taxon>Saccharomycotina</taxon>
        <taxon>Pichiomycetes</taxon>
        <taxon>Pichiales</taxon>
        <taxon>Pichiaceae</taxon>
        <taxon>Pichia</taxon>
    </lineage>
</organism>
<reference evidence="2" key="1">
    <citation type="journal article" date="2014" name="Microb. Cell Fact.">
        <title>Exploiting Issatchenkia orientalis SD108 for succinic acid production.</title>
        <authorList>
            <person name="Xiao H."/>
            <person name="Shao Z."/>
            <person name="Jiang Y."/>
            <person name="Dole S."/>
            <person name="Zhao H."/>
        </authorList>
    </citation>
    <scope>NUCLEOTIDE SEQUENCE [LARGE SCALE GENOMIC DNA]</scope>
    <source>
        <strain evidence="2">SD108</strain>
    </source>
</reference>
<dbReference type="Proteomes" id="UP000029867">
    <property type="component" value="Unassembled WGS sequence"/>
</dbReference>
<dbReference type="EMBL" id="JQFK01001135">
    <property type="protein sequence ID" value="KGK34937.1"/>
    <property type="molecule type" value="Genomic_DNA"/>
</dbReference>
<dbReference type="AlphaFoldDB" id="A0A099NSR2"/>
<protein>
    <submittedName>
        <fullName evidence="1">Uncharacterized protein</fullName>
    </submittedName>
</protein>
<comment type="caution">
    <text evidence="1">The sequence shown here is derived from an EMBL/GenBank/DDBJ whole genome shotgun (WGS) entry which is preliminary data.</text>
</comment>
<gene>
    <name evidence="1" type="ORF">JL09_g5914</name>
</gene>
<sequence>MLSLRVELRIATLLVFVDPLIDHE</sequence>
<dbReference type="HOGENOM" id="CLU_3421382_0_0_1"/>
<accession>A0A099NSR2</accession>
<evidence type="ECO:0000313" key="1">
    <source>
        <dbReference type="EMBL" id="KGK34937.1"/>
    </source>
</evidence>